<feature type="domain" description="IrrE N-terminal-like" evidence="1">
    <location>
        <begin position="23"/>
        <end position="113"/>
    </location>
</feature>
<reference evidence="2 3" key="1">
    <citation type="submission" date="2023-10" db="EMBL/GenBank/DDBJ databases">
        <title>Paenibacillus strain PFR10 Genome sequencing and assembly.</title>
        <authorList>
            <person name="Kim I."/>
        </authorList>
    </citation>
    <scope>NUCLEOTIDE SEQUENCE [LARGE SCALE GENOMIC DNA]</scope>
    <source>
        <strain evidence="2 3">PFR10</strain>
    </source>
</reference>
<dbReference type="InterPro" id="IPR052345">
    <property type="entry name" value="Rad_response_metalloprotease"/>
</dbReference>
<keyword evidence="3" id="KW-1185">Reference proteome</keyword>
<gene>
    <name evidence="2" type="ORF">RQP52_03480</name>
</gene>
<evidence type="ECO:0000313" key="3">
    <source>
        <dbReference type="Proteomes" id="UP001260980"/>
    </source>
</evidence>
<dbReference type="EMBL" id="JAWCUD010000001">
    <property type="protein sequence ID" value="MDU0200134.1"/>
    <property type="molecule type" value="Genomic_DNA"/>
</dbReference>
<proteinExistence type="predicted"/>
<dbReference type="RefSeq" id="WP_315949486.1">
    <property type="nucleotide sequence ID" value="NZ_JAWCUD010000001.1"/>
</dbReference>
<protein>
    <submittedName>
        <fullName evidence="2">ImmA/IrrE family metallo-endopeptidase</fullName>
    </submittedName>
</protein>
<evidence type="ECO:0000313" key="2">
    <source>
        <dbReference type="EMBL" id="MDU0200134.1"/>
    </source>
</evidence>
<name>A0ABU3R790_9BACL</name>
<organism evidence="2 3">
    <name type="scientific">Paenibacillus violae</name>
    <dbReference type="NCBI Taxonomy" id="3077234"/>
    <lineage>
        <taxon>Bacteria</taxon>
        <taxon>Bacillati</taxon>
        <taxon>Bacillota</taxon>
        <taxon>Bacilli</taxon>
        <taxon>Bacillales</taxon>
        <taxon>Paenibacillaceae</taxon>
        <taxon>Paenibacillus</taxon>
    </lineage>
</organism>
<dbReference type="Gene3D" id="1.10.10.2910">
    <property type="match status" value="1"/>
</dbReference>
<accession>A0ABU3R790</accession>
<comment type="caution">
    <text evidence="2">The sequence shown here is derived from an EMBL/GenBank/DDBJ whole genome shotgun (WGS) entry which is preliminary data.</text>
</comment>
<dbReference type="PANTHER" id="PTHR43236">
    <property type="entry name" value="ANTITOXIN HIGA1"/>
    <property type="match status" value="1"/>
</dbReference>
<dbReference type="Proteomes" id="UP001260980">
    <property type="component" value="Unassembled WGS sequence"/>
</dbReference>
<dbReference type="InterPro" id="IPR010359">
    <property type="entry name" value="IrrE_HExxH"/>
</dbReference>
<dbReference type="PANTHER" id="PTHR43236:SF1">
    <property type="entry name" value="BLL7220 PROTEIN"/>
    <property type="match status" value="1"/>
</dbReference>
<dbReference type="Pfam" id="PF06114">
    <property type="entry name" value="Peptidase_M78"/>
    <property type="match status" value="1"/>
</dbReference>
<evidence type="ECO:0000259" key="1">
    <source>
        <dbReference type="Pfam" id="PF06114"/>
    </source>
</evidence>
<sequence length="151" mass="17587">MYEKITKLIKKFKSNDPFVIANGLNIHIRYARFEDGTRGLYYKTLRQRFIVLHEDLSEEWMKFVCAHEIGHNRLHPGLSRFWLDEHTLSNPGKYEREANQFAVNLLIPDSLLLNGMTIYEAALVCGVPLELAHFKKRPEPKGNSWNSSLTK</sequence>